<evidence type="ECO:0000313" key="2">
    <source>
        <dbReference type="EMBL" id="MPM66470.1"/>
    </source>
</evidence>
<feature type="region of interest" description="Disordered" evidence="1">
    <location>
        <begin position="1"/>
        <end position="20"/>
    </location>
</feature>
<gene>
    <name evidence="2" type="ORF">SDC9_113377</name>
</gene>
<dbReference type="EMBL" id="VSSQ01021102">
    <property type="protein sequence ID" value="MPM66470.1"/>
    <property type="molecule type" value="Genomic_DNA"/>
</dbReference>
<name>A0A645BLW4_9ZZZZ</name>
<sequence>MENGLDGQHGAHQSGGRRNSAASLEVVEVVHGEPVAHPELVLLHPVAHLLNALALSLFHGGQGNQHALAHGSAQGVHDINLPLGELLAQLGGGNHGRLIRSRKAGGEGQNQNILALAGKGGQPLGHVAGVDGRCGGALTGPNQVKKILGGHLTVVRIVVIGFPLDGKG</sequence>
<organism evidence="2">
    <name type="scientific">bioreactor metagenome</name>
    <dbReference type="NCBI Taxonomy" id="1076179"/>
    <lineage>
        <taxon>unclassified sequences</taxon>
        <taxon>metagenomes</taxon>
        <taxon>ecological metagenomes</taxon>
    </lineage>
</organism>
<accession>A0A645BLW4</accession>
<comment type="caution">
    <text evidence="2">The sequence shown here is derived from an EMBL/GenBank/DDBJ whole genome shotgun (WGS) entry which is preliminary data.</text>
</comment>
<proteinExistence type="predicted"/>
<reference evidence="2" key="1">
    <citation type="submission" date="2019-08" db="EMBL/GenBank/DDBJ databases">
        <authorList>
            <person name="Kucharzyk K."/>
            <person name="Murdoch R.W."/>
            <person name="Higgins S."/>
            <person name="Loffler F."/>
        </authorList>
    </citation>
    <scope>NUCLEOTIDE SEQUENCE</scope>
</reference>
<protein>
    <submittedName>
        <fullName evidence="2">Uncharacterized protein</fullName>
    </submittedName>
</protein>
<evidence type="ECO:0000256" key="1">
    <source>
        <dbReference type="SAM" id="MobiDB-lite"/>
    </source>
</evidence>
<dbReference type="AlphaFoldDB" id="A0A645BLW4"/>